<comment type="caution">
    <text evidence="2">The sequence shown here is derived from an EMBL/GenBank/DDBJ whole genome shotgun (WGS) entry which is preliminary data.</text>
</comment>
<feature type="region of interest" description="Disordered" evidence="1">
    <location>
        <begin position="1"/>
        <end position="20"/>
    </location>
</feature>
<feature type="compositionally biased region" description="Basic and acidic residues" evidence="1">
    <location>
        <begin position="126"/>
        <end position="139"/>
    </location>
</feature>
<feature type="region of interest" description="Disordered" evidence="1">
    <location>
        <begin position="43"/>
        <end position="208"/>
    </location>
</feature>
<sequence length="208" mass="21296">MDQHQDFLNSGLGGHALDSHALEYGSGEPVASAMVDLTLSDRDQGAELKKNGVSPTHLGPGNDLMKVARGPENDIVPSAPVTGEAKPAAGPERAAADKSAKVAPGPPLAGLQQYPPPAGGAPGWGLEKEKLAPPRHQEALNRSPKAPGKAPPPGGQTAASRPEHRKPGVGKADKELPKTPDRSGYSSPSTPKSPASRASAQASPPPRR</sequence>
<feature type="compositionally biased region" description="Basic and acidic residues" evidence="1">
    <location>
        <begin position="161"/>
        <end position="181"/>
    </location>
</feature>
<evidence type="ECO:0000313" key="3">
    <source>
        <dbReference type="Proteomes" id="UP001044222"/>
    </source>
</evidence>
<organism evidence="2 3">
    <name type="scientific">Anguilla anguilla</name>
    <name type="common">European freshwater eel</name>
    <name type="synonym">Muraena anguilla</name>
    <dbReference type="NCBI Taxonomy" id="7936"/>
    <lineage>
        <taxon>Eukaryota</taxon>
        <taxon>Metazoa</taxon>
        <taxon>Chordata</taxon>
        <taxon>Craniata</taxon>
        <taxon>Vertebrata</taxon>
        <taxon>Euteleostomi</taxon>
        <taxon>Actinopterygii</taxon>
        <taxon>Neopterygii</taxon>
        <taxon>Teleostei</taxon>
        <taxon>Anguilliformes</taxon>
        <taxon>Anguillidae</taxon>
        <taxon>Anguilla</taxon>
    </lineage>
</organism>
<gene>
    <name evidence="2" type="ORF">ANANG_G00296740</name>
</gene>
<name>A0A9D3LMD9_ANGAN</name>
<dbReference type="EMBL" id="JAFIRN010000017">
    <property type="protein sequence ID" value="KAG5832956.1"/>
    <property type="molecule type" value="Genomic_DNA"/>
</dbReference>
<accession>A0A9D3LMD9</accession>
<feature type="compositionally biased region" description="Low complexity" evidence="1">
    <location>
        <begin position="193"/>
        <end position="202"/>
    </location>
</feature>
<dbReference type="AlphaFoldDB" id="A0A9D3LMD9"/>
<evidence type="ECO:0000256" key="1">
    <source>
        <dbReference type="SAM" id="MobiDB-lite"/>
    </source>
</evidence>
<proteinExistence type="predicted"/>
<reference evidence="2" key="1">
    <citation type="submission" date="2021-01" db="EMBL/GenBank/DDBJ databases">
        <title>A chromosome-scale assembly of European eel, Anguilla anguilla.</title>
        <authorList>
            <person name="Henkel C."/>
            <person name="Jong-Raadsen S.A."/>
            <person name="Dufour S."/>
            <person name="Weltzien F.-A."/>
            <person name="Palstra A.P."/>
            <person name="Pelster B."/>
            <person name="Spaink H.P."/>
            <person name="Van Den Thillart G.E."/>
            <person name="Jansen H."/>
            <person name="Zahm M."/>
            <person name="Klopp C."/>
            <person name="Cedric C."/>
            <person name="Louis A."/>
            <person name="Berthelot C."/>
            <person name="Parey E."/>
            <person name="Roest Crollius H."/>
            <person name="Montfort J."/>
            <person name="Robinson-Rechavi M."/>
            <person name="Bucao C."/>
            <person name="Bouchez O."/>
            <person name="Gislard M."/>
            <person name="Lluch J."/>
            <person name="Milhes M."/>
            <person name="Lampietro C."/>
            <person name="Lopez Roques C."/>
            <person name="Donnadieu C."/>
            <person name="Braasch I."/>
            <person name="Desvignes T."/>
            <person name="Postlethwait J."/>
            <person name="Bobe J."/>
            <person name="Guiguen Y."/>
            <person name="Dirks R."/>
        </authorList>
    </citation>
    <scope>NUCLEOTIDE SEQUENCE</scope>
    <source>
        <strain evidence="2">Tag_6206</strain>
        <tissue evidence="2">Liver</tissue>
    </source>
</reference>
<protein>
    <submittedName>
        <fullName evidence="2">Uncharacterized protein</fullName>
    </submittedName>
</protein>
<dbReference type="Proteomes" id="UP001044222">
    <property type="component" value="Chromosome 17"/>
</dbReference>
<evidence type="ECO:0000313" key="2">
    <source>
        <dbReference type="EMBL" id="KAG5832956.1"/>
    </source>
</evidence>
<feature type="compositionally biased region" description="Low complexity" evidence="1">
    <location>
        <begin position="83"/>
        <end position="93"/>
    </location>
</feature>
<keyword evidence="3" id="KW-1185">Reference proteome</keyword>